<dbReference type="Pfam" id="PF00005">
    <property type="entry name" value="ABC_tran"/>
    <property type="match status" value="2"/>
</dbReference>
<evidence type="ECO:0000256" key="2">
    <source>
        <dbReference type="ARBA" id="ARBA00022737"/>
    </source>
</evidence>
<accession>A0A2V3UJG5</accession>
<dbReference type="Pfam" id="PF16326">
    <property type="entry name" value="ABC_tran_CTD"/>
    <property type="match status" value="1"/>
</dbReference>
<feature type="region of interest" description="Disordered" evidence="12">
    <location>
        <begin position="498"/>
        <end position="532"/>
    </location>
</feature>
<evidence type="ECO:0000256" key="9">
    <source>
        <dbReference type="ARBA" id="ARBA00049360"/>
    </source>
</evidence>
<evidence type="ECO:0000256" key="10">
    <source>
        <dbReference type="ARBA" id="ARBA00061478"/>
    </source>
</evidence>
<feature type="binding site" evidence="11">
    <location>
        <begin position="315"/>
        <end position="322"/>
    </location>
    <ligand>
        <name>ATP</name>
        <dbReference type="ChEBI" id="CHEBI:30616"/>
        <label>2</label>
    </ligand>
</feature>
<dbReference type="InterPro" id="IPR043686">
    <property type="entry name" value="Uup"/>
</dbReference>
<dbReference type="GO" id="GO:0005737">
    <property type="term" value="C:cytoplasm"/>
    <property type="evidence" value="ECO:0007669"/>
    <property type="project" value="UniProtKB-SubCell"/>
</dbReference>
<dbReference type="GO" id="GO:0016887">
    <property type="term" value="F:ATP hydrolysis activity"/>
    <property type="evidence" value="ECO:0007669"/>
    <property type="project" value="UniProtKB-UniRule"/>
</dbReference>
<comment type="similarity">
    <text evidence="10 11">Belongs to the ABC transporter superfamily. ABCF family. Uup subfamily.</text>
</comment>
<dbReference type="PROSITE" id="PS00211">
    <property type="entry name" value="ABC_TRANSPORTER_1"/>
    <property type="match status" value="1"/>
</dbReference>
<evidence type="ECO:0000256" key="11">
    <source>
        <dbReference type="HAMAP-Rule" id="MF_00848"/>
    </source>
</evidence>
<dbReference type="FunFam" id="3.40.50.300:FF:000309">
    <property type="entry name" value="ABC transporter ATP-binding protein"/>
    <property type="match status" value="1"/>
</dbReference>
<dbReference type="InterPro" id="IPR017871">
    <property type="entry name" value="ABC_transporter-like_CS"/>
</dbReference>
<comment type="catalytic activity">
    <reaction evidence="9 11">
        <text>ATP + H2O = ADP + phosphate + H(+)</text>
        <dbReference type="Rhea" id="RHEA:13065"/>
        <dbReference type="ChEBI" id="CHEBI:15377"/>
        <dbReference type="ChEBI" id="CHEBI:15378"/>
        <dbReference type="ChEBI" id="CHEBI:30616"/>
        <dbReference type="ChEBI" id="CHEBI:43474"/>
        <dbReference type="ChEBI" id="CHEBI:456216"/>
    </reaction>
</comment>
<keyword evidence="3 11" id="KW-0547">Nucleotide-binding</keyword>
<evidence type="ECO:0000256" key="8">
    <source>
        <dbReference type="ARBA" id="ARBA00023204"/>
    </source>
</evidence>
<comment type="function">
    <text evidence="11">Probably plays a role in ribosome assembly or function. May be involved in resolution of branched DNA intermediates that result from template switching in postreplication gaps. Binds DNA and has ATPase activity.</text>
</comment>
<dbReference type="InterPro" id="IPR003439">
    <property type="entry name" value="ABC_transporter-like_ATP-bd"/>
</dbReference>
<dbReference type="Gene3D" id="3.40.50.300">
    <property type="entry name" value="P-loop containing nucleotide triphosphate hydrolases"/>
    <property type="match status" value="2"/>
</dbReference>
<dbReference type="HAMAP" id="MF_00848">
    <property type="entry name" value="Uup"/>
    <property type="match status" value="1"/>
</dbReference>
<evidence type="ECO:0000256" key="7">
    <source>
        <dbReference type="ARBA" id="ARBA00023125"/>
    </source>
</evidence>
<comment type="caution">
    <text evidence="14">The sequence shown here is derived from an EMBL/GenBank/DDBJ whole genome shotgun (WGS) entry which is preliminary data.</text>
</comment>
<feature type="domain" description="ABC transporter" evidence="13">
    <location>
        <begin position="6"/>
        <end position="216"/>
    </location>
</feature>
<keyword evidence="6 11" id="KW-0067">ATP-binding</keyword>
<evidence type="ECO:0000313" key="15">
    <source>
        <dbReference type="Proteomes" id="UP000248021"/>
    </source>
</evidence>
<dbReference type="OrthoDB" id="9762369at2"/>
<keyword evidence="5 11" id="KW-0378">Hydrolase</keyword>
<sequence length="611" mass="66665">MAPPLLLLQDIALTFGGTPLLEQASLSVSSGERLCLVGRNGSGKSTLLKIAAGLITPDRGQRFLQPGTTLRYLPQEPDLTGFSTTSAYVEAGLAPGDDTYRAQYLLEQLGLAGTEDPTRLSGGEARRAALARLLAPEPDILLLDEPTNHLDLPVIEWLESELRSLRSALVLISHDRRFMETLSRATVWLDRGTTRRLEQGFAAFEEWRDTVFEEEERDRHKLDRRIAQENDWLRYGVTARRKRNQGRLRALHAMRQERRDARRAVGDVKMTVSEGDISGKLVIEAVNISKSYGTEPVVRDLSIRIARGDRIGIVGRNGAGKTTLINMLTGQLAPDSGTVKIGANVAMASLDQGRAGLDPDVTLRDALTGGGSDTVMVGGTPKHVMSYLKDFLFTPDQANMPIGKLSGGERGRLMLARALAQPSNLLVLDEPTNDLDLETLDLLEEMIDSYSGTVILVSHDRDFLDRTVTSVLMAEGQGRWHDYAGGYSDMLAQRGAGVETTSRGNGGGAAGKVAGQAAASRSEQDERNAPKTKLSFRDKHALESLPGRMAALERDIAKLKAVLDDPDLYARDPARFAKASQAMSKAEADLAASEEEWLRLEMLREEIESGG</sequence>
<name>A0A2V3UJG5_9HYPH</name>
<evidence type="ECO:0000256" key="5">
    <source>
        <dbReference type="ARBA" id="ARBA00022801"/>
    </source>
</evidence>
<dbReference type="EC" id="3.6.1.-" evidence="11"/>
<dbReference type="EMBL" id="QJJK01000001">
    <property type="protein sequence ID" value="PXW64920.1"/>
    <property type="molecule type" value="Genomic_DNA"/>
</dbReference>
<dbReference type="InterPro" id="IPR027417">
    <property type="entry name" value="P-loop_NTPase"/>
</dbReference>
<evidence type="ECO:0000256" key="12">
    <source>
        <dbReference type="SAM" id="MobiDB-lite"/>
    </source>
</evidence>
<comment type="subcellular location">
    <subcellularLocation>
        <location evidence="11">Cytoplasm</location>
    </subcellularLocation>
    <text evidence="11">Associates with ribosomes.</text>
</comment>
<dbReference type="AlphaFoldDB" id="A0A2V3UJG5"/>
<dbReference type="GO" id="GO:0003677">
    <property type="term" value="F:DNA binding"/>
    <property type="evidence" value="ECO:0007669"/>
    <property type="project" value="UniProtKB-UniRule"/>
</dbReference>
<dbReference type="PANTHER" id="PTHR42855:SF1">
    <property type="entry name" value="ABC TRANSPORTER DOMAIN-CONTAINING PROTEIN"/>
    <property type="match status" value="1"/>
</dbReference>
<feature type="domain" description="ABC transporter" evidence="13">
    <location>
        <begin position="283"/>
        <end position="500"/>
    </location>
</feature>
<dbReference type="GO" id="GO:0005524">
    <property type="term" value="F:ATP binding"/>
    <property type="evidence" value="ECO:0007669"/>
    <property type="project" value="UniProtKB-UniRule"/>
</dbReference>
<evidence type="ECO:0000256" key="6">
    <source>
        <dbReference type="ARBA" id="ARBA00022840"/>
    </source>
</evidence>
<dbReference type="InterPro" id="IPR032524">
    <property type="entry name" value="ABC_tran_C"/>
</dbReference>
<feature type="compositionally biased region" description="Basic and acidic residues" evidence="12">
    <location>
        <begin position="522"/>
        <end position="532"/>
    </location>
</feature>
<keyword evidence="7 11" id="KW-0238">DNA-binding</keyword>
<keyword evidence="8 11" id="KW-0234">DNA repair</keyword>
<dbReference type="InterPro" id="IPR003593">
    <property type="entry name" value="AAA+_ATPase"/>
</dbReference>
<dbReference type="GO" id="GO:0006281">
    <property type="term" value="P:DNA repair"/>
    <property type="evidence" value="ECO:0007669"/>
    <property type="project" value="UniProtKB-KW"/>
</dbReference>
<keyword evidence="1 11" id="KW-0963">Cytoplasm</keyword>
<dbReference type="PANTHER" id="PTHR42855">
    <property type="entry name" value="ABC TRANSPORTER ATP-BINDING SUBUNIT"/>
    <property type="match status" value="1"/>
</dbReference>
<evidence type="ECO:0000256" key="4">
    <source>
        <dbReference type="ARBA" id="ARBA00022763"/>
    </source>
</evidence>
<keyword evidence="15" id="KW-1185">Reference proteome</keyword>
<dbReference type="SUPFAM" id="SSF52540">
    <property type="entry name" value="P-loop containing nucleoside triphosphate hydrolases"/>
    <property type="match status" value="2"/>
</dbReference>
<dbReference type="Gene3D" id="1.10.287.380">
    <property type="entry name" value="Valyl-tRNA synthetase, C-terminal domain"/>
    <property type="match status" value="1"/>
</dbReference>
<evidence type="ECO:0000256" key="1">
    <source>
        <dbReference type="ARBA" id="ARBA00022490"/>
    </source>
</evidence>
<reference evidence="14 15" key="1">
    <citation type="submission" date="2018-05" db="EMBL/GenBank/DDBJ databases">
        <title>Genomic Encyclopedia of Type Strains, Phase IV (KMG-IV): sequencing the most valuable type-strain genomes for metagenomic binning, comparative biology and taxonomic classification.</title>
        <authorList>
            <person name="Goeker M."/>
        </authorList>
    </citation>
    <scope>NUCLEOTIDE SEQUENCE [LARGE SCALE GENOMIC DNA]</scope>
    <source>
        <strain evidence="14 15">DSM 6462</strain>
    </source>
</reference>
<dbReference type="Proteomes" id="UP000248021">
    <property type="component" value="Unassembled WGS sequence"/>
</dbReference>
<protein>
    <recommendedName>
        <fullName evidence="11">ATP-binding protein Uup</fullName>
        <ecNumber evidence="11">3.6.1.-</ecNumber>
    </recommendedName>
</protein>
<evidence type="ECO:0000313" key="14">
    <source>
        <dbReference type="EMBL" id="PXW64920.1"/>
    </source>
</evidence>
<dbReference type="RefSeq" id="WP_110372939.1">
    <property type="nucleotide sequence ID" value="NZ_JAHBRY010000001.1"/>
</dbReference>
<dbReference type="InterPro" id="IPR037118">
    <property type="entry name" value="Val-tRNA_synth_C_sf"/>
</dbReference>
<keyword evidence="2 11" id="KW-0677">Repeat</keyword>
<evidence type="ECO:0000259" key="13">
    <source>
        <dbReference type="PROSITE" id="PS50893"/>
    </source>
</evidence>
<dbReference type="CDD" id="cd03221">
    <property type="entry name" value="ABCF_EF-3"/>
    <property type="match status" value="2"/>
</dbReference>
<feature type="binding site" evidence="11">
    <location>
        <begin position="38"/>
        <end position="45"/>
    </location>
    <ligand>
        <name>ATP</name>
        <dbReference type="ChEBI" id="CHEBI:30616"/>
        <label>1</label>
    </ligand>
</feature>
<dbReference type="SMART" id="SM00382">
    <property type="entry name" value="AAA"/>
    <property type="match status" value="2"/>
</dbReference>
<dbReference type="PROSITE" id="PS50893">
    <property type="entry name" value="ABC_TRANSPORTER_2"/>
    <property type="match status" value="2"/>
</dbReference>
<dbReference type="GO" id="GO:0043022">
    <property type="term" value="F:ribosome binding"/>
    <property type="evidence" value="ECO:0007669"/>
    <property type="project" value="UniProtKB-UniRule"/>
</dbReference>
<evidence type="ECO:0000256" key="3">
    <source>
        <dbReference type="ARBA" id="ARBA00022741"/>
    </source>
</evidence>
<keyword evidence="4 11" id="KW-0227">DNA damage</keyword>
<proteinExistence type="inferred from homology"/>
<organism evidence="14 15">
    <name type="scientific">Chelatococcus asaccharovorans</name>
    <dbReference type="NCBI Taxonomy" id="28210"/>
    <lineage>
        <taxon>Bacteria</taxon>
        <taxon>Pseudomonadati</taxon>
        <taxon>Pseudomonadota</taxon>
        <taxon>Alphaproteobacteria</taxon>
        <taxon>Hyphomicrobiales</taxon>
        <taxon>Chelatococcaceae</taxon>
        <taxon>Chelatococcus</taxon>
    </lineage>
</organism>
<dbReference type="InterPro" id="IPR051309">
    <property type="entry name" value="ABCF_ATPase"/>
</dbReference>
<gene>
    <name evidence="11" type="primary">uup</name>
    <name evidence="14" type="ORF">C7450_101680</name>
</gene>